<proteinExistence type="predicted"/>
<keyword evidence="3" id="KW-0597">Phosphoprotein</keyword>
<accession>A0A2W2B9M7</accession>
<dbReference type="CDD" id="cd19540">
    <property type="entry name" value="LCL_NRPS-like"/>
    <property type="match status" value="1"/>
</dbReference>
<dbReference type="Pfam" id="PF00668">
    <property type="entry name" value="Condensation"/>
    <property type="match status" value="1"/>
</dbReference>
<comment type="caution">
    <text evidence="5">The sequence shown here is derived from an EMBL/GenBank/DDBJ whole genome shotgun (WGS) entry which is preliminary data.</text>
</comment>
<name>A0A2W2B9M7_9ACTN</name>
<dbReference type="InterPro" id="IPR009081">
    <property type="entry name" value="PP-bd_ACP"/>
</dbReference>
<keyword evidence="6" id="KW-1185">Reference proteome</keyword>
<dbReference type="Gene3D" id="3.40.50.980">
    <property type="match status" value="1"/>
</dbReference>
<sequence length="592" mass="63927">TPREQLLAELFAEVLGLPAVGVDDNFFHHGGHSLLAMRLVSRIRVVFDGEVTLRAFFDAPTVAGLAAALNGALTNRPPLRRVAHGGDGPVSYAQQRLLFQVAAEGPNAIYNVPVALRLAGELDREALQVALADLVERHEVLRTVYPEVDGVPVQRVLEPFPVELGWVASSRESVDADLRVVAGYAFDLSREVPLRACVFSVGQGECVLLLVVHHIAVDEWSMGPLLRDLAVAYGARRCGRVPVWSPLPVRYSDYAVWERRLLGDDRDAGSLAGRQVAYWTETLRGLPDQLDLPYDRGRPTVASLAGDTVTFQVPAELHTGLRALARSSGVSVFMVLQAGLAALLTRLGAGTDIPIGTPVAGRADAALDDLVGFFVNTVVLRTDTSGDPSFADLLARVRQVDLAAFEHQDVPFERVVEAVNPVRSASRHPLFQVMLAYGHDVAVPALGDLTAAPYEVDTDTAKFDLTVSLRETGDTDALNGLVEYRTDLFDRGTVERVIDAFLRMLSSAVADPHAPIGALELLSVEERVRVVVGWNATDAEVDRVPLPVVFERWAAVQPDAVAVVDGGVGWSFGEVNARANRLARLLIGRGVG</sequence>
<evidence type="ECO:0000256" key="1">
    <source>
        <dbReference type="ARBA" id="ARBA00001957"/>
    </source>
</evidence>
<dbReference type="GO" id="GO:0005829">
    <property type="term" value="C:cytosol"/>
    <property type="evidence" value="ECO:0007669"/>
    <property type="project" value="TreeGrafter"/>
</dbReference>
<dbReference type="PROSITE" id="PS50075">
    <property type="entry name" value="CARRIER"/>
    <property type="match status" value="1"/>
</dbReference>
<dbReference type="GO" id="GO:0044550">
    <property type="term" value="P:secondary metabolite biosynthetic process"/>
    <property type="evidence" value="ECO:0007669"/>
    <property type="project" value="TreeGrafter"/>
</dbReference>
<dbReference type="Gene3D" id="3.30.559.10">
    <property type="entry name" value="Chloramphenicol acetyltransferase-like domain"/>
    <property type="match status" value="1"/>
</dbReference>
<dbReference type="Proteomes" id="UP000248749">
    <property type="component" value="Unassembled WGS sequence"/>
</dbReference>
<reference evidence="5 6" key="1">
    <citation type="submission" date="2018-01" db="EMBL/GenBank/DDBJ databases">
        <title>Draft genome sequence of Salinispora sp. 13K206.</title>
        <authorList>
            <person name="Sahin N."/>
            <person name="Saygin H."/>
            <person name="Ay H."/>
        </authorList>
    </citation>
    <scope>NUCLEOTIDE SEQUENCE [LARGE SCALE GENOMIC DNA]</scope>
    <source>
        <strain evidence="5 6">13K206</strain>
    </source>
</reference>
<feature type="non-terminal residue" evidence="5">
    <location>
        <position position="1"/>
    </location>
</feature>
<dbReference type="AlphaFoldDB" id="A0A2W2B9M7"/>
<dbReference type="GO" id="GO:0031177">
    <property type="term" value="F:phosphopantetheine binding"/>
    <property type="evidence" value="ECO:0007669"/>
    <property type="project" value="InterPro"/>
</dbReference>
<organism evidence="5 6">
    <name type="scientific">Micromonospora deserti</name>
    <dbReference type="NCBI Taxonomy" id="2070366"/>
    <lineage>
        <taxon>Bacteria</taxon>
        <taxon>Bacillati</taxon>
        <taxon>Actinomycetota</taxon>
        <taxon>Actinomycetes</taxon>
        <taxon>Micromonosporales</taxon>
        <taxon>Micromonosporaceae</taxon>
        <taxon>Micromonospora</taxon>
    </lineage>
</organism>
<dbReference type="InterPro" id="IPR023213">
    <property type="entry name" value="CAT-like_dom_sf"/>
</dbReference>
<evidence type="ECO:0000259" key="4">
    <source>
        <dbReference type="PROSITE" id="PS50075"/>
    </source>
</evidence>
<dbReference type="InterPro" id="IPR001242">
    <property type="entry name" value="Condensation_dom"/>
</dbReference>
<keyword evidence="2" id="KW-0596">Phosphopantetheine</keyword>
<dbReference type="SUPFAM" id="SSF52777">
    <property type="entry name" value="CoA-dependent acyltransferases"/>
    <property type="match status" value="2"/>
</dbReference>
<dbReference type="GO" id="GO:0003824">
    <property type="term" value="F:catalytic activity"/>
    <property type="evidence" value="ECO:0007669"/>
    <property type="project" value="InterPro"/>
</dbReference>
<comment type="cofactor">
    <cofactor evidence="1">
        <name>pantetheine 4'-phosphate</name>
        <dbReference type="ChEBI" id="CHEBI:47942"/>
    </cofactor>
</comment>
<gene>
    <name evidence="5" type="ORF">C1I99_31330</name>
</gene>
<dbReference type="InterPro" id="IPR036736">
    <property type="entry name" value="ACP-like_sf"/>
</dbReference>
<feature type="domain" description="Carrier" evidence="4">
    <location>
        <begin position="1"/>
        <end position="73"/>
    </location>
</feature>
<dbReference type="SMART" id="SM00823">
    <property type="entry name" value="PKS_PP"/>
    <property type="match status" value="1"/>
</dbReference>
<evidence type="ECO:0000256" key="2">
    <source>
        <dbReference type="ARBA" id="ARBA00022450"/>
    </source>
</evidence>
<evidence type="ECO:0000313" key="5">
    <source>
        <dbReference type="EMBL" id="PZF82802.1"/>
    </source>
</evidence>
<dbReference type="GO" id="GO:0043041">
    <property type="term" value="P:amino acid activation for nonribosomal peptide biosynthetic process"/>
    <property type="evidence" value="ECO:0007669"/>
    <property type="project" value="TreeGrafter"/>
</dbReference>
<dbReference type="PANTHER" id="PTHR45527">
    <property type="entry name" value="NONRIBOSOMAL PEPTIDE SYNTHETASE"/>
    <property type="match status" value="1"/>
</dbReference>
<feature type="non-terminal residue" evidence="5">
    <location>
        <position position="592"/>
    </location>
</feature>
<dbReference type="RefSeq" id="WP_146604107.1">
    <property type="nucleotide sequence ID" value="NZ_POUB01000488.1"/>
</dbReference>
<evidence type="ECO:0000313" key="6">
    <source>
        <dbReference type="Proteomes" id="UP000248749"/>
    </source>
</evidence>
<evidence type="ECO:0000256" key="3">
    <source>
        <dbReference type="ARBA" id="ARBA00022553"/>
    </source>
</evidence>
<dbReference type="Gene3D" id="3.30.559.30">
    <property type="entry name" value="Nonribosomal peptide synthetase, condensation domain"/>
    <property type="match status" value="1"/>
</dbReference>
<dbReference type="PANTHER" id="PTHR45527:SF1">
    <property type="entry name" value="FATTY ACID SYNTHASE"/>
    <property type="match status" value="1"/>
</dbReference>
<dbReference type="Gene3D" id="1.10.1200.10">
    <property type="entry name" value="ACP-like"/>
    <property type="match status" value="1"/>
</dbReference>
<dbReference type="GO" id="GO:0008610">
    <property type="term" value="P:lipid biosynthetic process"/>
    <property type="evidence" value="ECO:0007669"/>
    <property type="project" value="UniProtKB-ARBA"/>
</dbReference>
<dbReference type="EMBL" id="POUB01000488">
    <property type="protein sequence ID" value="PZF82802.1"/>
    <property type="molecule type" value="Genomic_DNA"/>
</dbReference>
<dbReference type="GO" id="GO:0072330">
    <property type="term" value="P:monocarboxylic acid biosynthetic process"/>
    <property type="evidence" value="ECO:0007669"/>
    <property type="project" value="UniProtKB-ARBA"/>
</dbReference>
<dbReference type="InterPro" id="IPR020806">
    <property type="entry name" value="PKS_PP-bd"/>
</dbReference>
<protein>
    <submittedName>
        <fullName evidence="5">Non-ribosomal peptide synthetase</fullName>
    </submittedName>
</protein>
<dbReference type="SUPFAM" id="SSF56801">
    <property type="entry name" value="Acetyl-CoA synthetase-like"/>
    <property type="match status" value="1"/>
</dbReference>
<dbReference type="SUPFAM" id="SSF47336">
    <property type="entry name" value="ACP-like"/>
    <property type="match status" value="1"/>
</dbReference>
<dbReference type="Pfam" id="PF00550">
    <property type="entry name" value="PP-binding"/>
    <property type="match status" value="1"/>
</dbReference>
<dbReference type="FunFam" id="1.10.1200.10:FF:000016">
    <property type="entry name" value="Non-ribosomal peptide synthase"/>
    <property type="match status" value="1"/>
</dbReference>